<sequence length="75" mass="8308">MVAKNSWISDSTNPTPLSVKIRVGGVPSFPGMISRWISPSFLVRDRSGLGLHLLRFVKVHVRILAAHCKDVLKVD</sequence>
<evidence type="ECO:0000313" key="2">
    <source>
        <dbReference type="Proteomes" id="UP000012329"/>
    </source>
</evidence>
<comment type="caution">
    <text evidence="1">The sequence shown here is derived from an EMBL/GenBank/DDBJ whole genome shotgun (WGS) entry which is preliminary data.</text>
</comment>
<reference evidence="1 2" key="1">
    <citation type="submission" date="2013-02" db="EMBL/GenBank/DDBJ databases">
        <authorList>
            <person name="Harkins D.M."/>
            <person name="Durkin A.S."/>
            <person name="Brinkac L.M."/>
            <person name="Haft D.H."/>
            <person name="Selengut J.D."/>
            <person name="Sanka R."/>
            <person name="DePew J."/>
            <person name="Purushe J."/>
            <person name="Whelen A.C."/>
            <person name="Vinetz J.M."/>
            <person name="Sutton G.G."/>
            <person name="Nierman W.C."/>
            <person name="Fouts D.E."/>
        </authorList>
    </citation>
    <scope>NUCLEOTIDE SEQUENCE [LARGE SCALE GENOMIC DNA]</scope>
    <source>
        <strain evidence="1 2">2002000626</strain>
    </source>
</reference>
<dbReference type="AlphaFoldDB" id="A0A829D1S1"/>
<accession>A0A829D1S1</accession>
<dbReference type="EMBL" id="AFJL02000216">
    <property type="protein sequence ID" value="EMY02895.1"/>
    <property type="molecule type" value="Genomic_DNA"/>
</dbReference>
<evidence type="ECO:0000313" key="1">
    <source>
        <dbReference type="EMBL" id="EMY02895.1"/>
    </source>
</evidence>
<protein>
    <submittedName>
        <fullName evidence="1">Uncharacterized protein</fullName>
    </submittedName>
</protein>
<gene>
    <name evidence="1" type="ORF">LEP1GSC029_3933</name>
</gene>
<organism evidence="1 2">
    <name type="scientific">Leptospira interrogans str. 2002000626</name>
    <dbReference type="NCBI Taxonomy" id="996803"/>
    <lineage>
        <taxon>Bacteria</taxon>
        <taxon>Pseudomonadati</taxon>
        <taxon>Spirochaetota</taxon>
        <taxon>Spirochaetia</taxon>
        <taxon>Leptospirales</taxon>
        <taxon>Leptospiraceae</taxon>
        <taxon>Leptospira</taxon>
    </lineage>
</organism>
<proteinExistence type="predicted"/>
<name>A0A829D1S1_LEPIR</name>
<dbReference type="Proteomes" id="UP000012329">
    <property type="component" value="Unassembled WGS sequence"/>
</dbReference>